<dbReference type="PANTHER" id="PTHR47510">
    <property type="entry name" value="REVERSE TRANSCRIPTASE DOMAIN-CONTAINING PROTEIN"/>
    <property type="match status" value="1"/>
</dbReference>
<keyword evidence="2" id="KW-1185">Reference proteome</keyword>
<dbReference type="InterPro" id="IPR036691">
    <property type="entry name" value="Endo/exonu/phosph_ase_sf"/>
</dbReference>
<name>A0A7D9K5S2_PARCT</name>
<dbReference type="AlphaFoldDB" id="A0A7D9K5S2"/>
<dbReference type="OrthoDB" id="5985588at2759"/>
<organism evidence="1 2">
    <name type="scientific">Paramuricea clavata</name>
    <name type="common">Red gorgonian</name>
    <name type="synonym">Violescent sea-whip</name>
    <dbReference type="NCBI Taxonomy" id="317549"/>
    <lineage>
        <taxon>Eukaryota</taxon>
        <taxon>Metazoa</taxon>
        <taxon>Cnidaria</taxon>
        <taxon>Anthozoa</taxon>
        <taxon>Octocorallia</taxon>
        <taxon>Malacalcyonacea</taxon>
        <taxon>Plexauridae</taxon>
        <taxon>Paramuricea</taxon>
    </lineage>
</organism>
<dbReference type="InterPro" id="IPR043502">
    <property type="entry name" value="DNA/RNA_pol_sf"/>
</dbReference>
<dbReference type="PANTHER" id="PTHR47510:SF3">
    <property type="entry name" value="ENDO_EXONUCLEASE_PHOSPHATASE DOMAIN-CONTAINING PROTEIN"/>
    <property type="match status" value="1"/>
</dbReference>
<dbReference type="Proteomes" id="UP001152795">
    <property type="component" value="Unassembled WGS sequence"/>
</dbReference>
<feature type="non-terminal residue" evidence="1">
    <location>
        <position position="1"/>
    </location>
</feature>
<sequence length="566" mass="64124">GFEKNDYYNSQLKLCKPSLFTFGKTLIVSEENVGCLWVSPSSYKFSRYVGSVKIYGKGFFSARIKRYPNATSSFQLMRLMVSGDISPNPGPNTSPEEARRSCTLVSALLMSKSIYILGDLNCNVLNAGDPACQALLNFCSTFNLAQLITQPTRITESSATLLDVILVSNKELIIASNVVPISISDHDLVYATLKLKKERQKPVYVNTRSFRQYNPNSFSQDMSYAPWSVINVFDDIDDKLNAFNLILNNILDLHAPIKKVKVRSRQNPFITEEICCLMKTRDHWRKLARQTNDTLAWAAYRNFKKEVRREIRLAEQEHVMEQIMSNPNNKRSIWKTIRSCIPKQTTRQKSYNRDEKIIANEFNTYFTTLGQITSEQINSKAAQSNYDLTQPAVPTQEYPDDEQFFFKPMSSGEIENVIRSMPMNKAPGHDKIPIRVIKDSLPAILLPITSIVNASLYSTCQFPSTWKKAEVLPVLKEGDHEEAENNRPISLLPVLSKICERSALNQLMPYLVLNGKLSTKQSGNKKDHSTETSLIKVTDEILTAIDSKKLTAVVLLDFSKSPNIIK</sequence>
<proteinExistence type="predicted"/>
<reference evidence="1" key="1">
    <citation type="submission" date="2020-04" db="EMBL/GenBank/DDBJ databases">
        <authorList>
            <person name="Alioto T."/>
            <person name="Alioto T."/>
            <person name="Gomez Garrido J."/>
        </authorList>
    </citation>
    <scope>NUCLEOTIDE SEQUENCE</scope>
    <source>
        <strain evidence="1">A484AB</strain>
    </source>
</reference>
<dbReference type="SUPFAM" id="SSF56219">
    <property type="entry name" value="DNase I-like"/>
    <property type="match status" value="1"/>
</dbReference>
<dbReference type="SUPFAM" id="SSF56672">
    <property type="entry name" value="DNA/RNA polymerases"/>
    <property type="match status" value="1"/>
</dbReference>
<evidence type="ECO:0000313" key="1">
    <source>
        <dbReference type="EMBL" id="CAB4041208.1"/>
    </source>
</evidence>
<dbReference type="Gene3D" id="3.60.10.10">
    <property type="entry name" value="Endonuclease/exonuclease/phosphatase"/>
    <property type="match status" value="1"/>
</dbReference>
<comment type="caution">
    <text evidence="1">The sequence shown here is derived from an EMBL/GenBank/DDBJ whole genome shotgun (WGS) entry which is preliminary data.</text>
</comment>
<gene>
    <name evidence="1" type="ORF">PACLA_8A069401</name>
</gene>
<protein>
    <submittedName>
        <fullName evidence="1">Uncharacterized protein</fullName>
    </submittedName>
</protein>
<evidence type="ECO:0000313" key="2">
    <source>
        <dbReference type="Proteomes" id="UP001152795"/>
    </source>
</evidence>
<dbReference type="EMBL" id="CACRXK020027949">
    <property type="protein sequence ID" value="CAB4041208.1"/>
    <property type="molecule type" value="Genomic_DNA"/>
</dbReference>
<accession>A0A7D9K5S2</accession>